<keyword evidence="2" id="KW-1185">Reference proteome</keyword>
<protein>
    <submittedName>
        <fullName evidence="1">Uncharacterized protein</fullName>
    </submittedName>
</protein>
<proteinExistence type="predicted"/>
<organism evidence="1 2">
    <name type="scientific">Purpureocillium lilacinum</name>
    <name type="common">Paecilomyces lilacinus</name>
    <dbReference type="NCBI Taxonomy" id="33203"/>
    <lineage>
        <taxon>Eukaryota</taxon>
        <taxon>Fungi</taxon>
        <taxon>Dikarya</taxon>
        <taxon>Ascomycota</taxon>
        <taxon>Pezizomycotina</taxon>
        <taxon>Sordariomycetes</taxon>
        <taxon>Hypocreomycetidae</taxon>
        <taxon>Hypocreales</taxon>
        <taxon>Ophiocordycipitaceae</taxon>
        <taxon>Purpureocillium</taxon>
    </lineage>
</organism>
<dbReference type="EMBL" id="JBGNUJ010000012">
    <property type="protein sequence ID" value="KAL3952962.1"/>
    <property type="molecule type" value="Genomic_DNA"/>
</dbReference>
<reference evidence="1" key="1">
    <citation type="submission" date="2024-12" db="EMBL/GenBank/DDBJ databases">
        <title>Comparative genomics and development of molecular markers within Purpureocillium lilacinum and among Purpureocillium species.</title>
        <authorList>
            <person name="Yeh Z.-Y."/>
            <person name="Ni N.-T."/>
            <person name="Lo P.-H."/>
            <person name="Mushyakhwo K."/>
            <person name="Lin C.-F."/>
            <person name="Nai Y.-S."/>
        </authorList>
    </citation>
    <scope>NUCLEOTIDE SEQUENCE</scope>
    <source>
        <strain evidence="1">NCHU-NPUST-175</strain>
    </source>
</reference>
<dbReference type="Proteomes" id="UP001638806">
    <property type="component" value="Unassembled WGS sequence"/>
</dbReference>
<sequence>MASLRNIMNVDDDHVDSHSLKKSKESAPRSHHHPASSASASSYANPADLSVANSSSSSGIAARGHSSNPPAHGLSSLDVDTASSSSFGLSHTTANYSQDRRQSNTSTDSMDSPYGQGHGHGHPGGSYSGTPMRPFVPGAEAPVKLTPITGRVSRAKKGLAVHTCETCRPPKTFTRAEHLRLAINRRSYPAKYPDATRSFIVKTCSTDICKSRQPDGQEHTPTELNSAIIRFQEP</sequence>
<evidence type="ECO:0000313" key="1">
    <source>
        <dbReference type="EMBL" id="KAL3952962.1"/>
    </source>
</evidence>
<name>A0ACC4D9Z3_PURLI</name>
<comment type="caution">
    <text evidence="1">The sequence shown here is derived from an EMBL/GenBank/DDBJ whole genome shotgun (WGS) entry which is preliminary data.</text>
</comment>
<accession>A0ACC4D9Z3</accession>
<evidence type="ECO:0000313" key="2">
    <source>
        <dbReference type="Proteomes" id="UP001638806"/>
    </source>
</evidence>
<gene>
    <name evidence="1" type="ORF">ACCO45_012905</name>
</gene>